<accession>R7UCP0</accession>
<dbReference type="InterPro" id="IPR052954">
    <property type="entry name" value="GPCR-Ligand_Int"/>
</dbReference>
<keyword evidence="1" id="KW-1133">Transmembrane helix</keyword>
<reference evidence="3" key="3">
    <citation type="submission" date="2015-06" db="UniProtKB">
        <authorList>
            <consortium name="EnsemblMetazoa"/>
        </authorList>
    </citation>
    <scope>IDENTIFICATION</scope>
</reference>
<dbReference type="Gene3D" id="1.20.1070.10">
    <property type="entry name" value="Rhodopsin 7-helix transmembrane proteins"/>
    <property type="match status" value="1"/>
</dbReference>
<evidence type="ECO:0000313" key="3">
    <source>
        <dbReference type="EnsemblMetazoa" id="CapteP195565"/>
    </source>
</evidence>
<evidence type="ECO:0000256" key="1">
    <source>
        <dbReference type="SAM" id="Phobius"/>
    </source>
</evidence>
<keyword evidence="1" id="KW-0472">Membrane</keyword>
<evidence type="ECO:0008006" key="5">
    <source>
        <dbReference type="Google" id="ProtNLM"/>
    </source>
</evidence>
<dbReference type="AlphaFoldDB" id="R7UCP0"/>
<dbReference type="SUPFAM" id="SSF81321">
    <property type="entry name" value="Family A G protein-coupled receptor-like"/>
    <property type="match status" value="1"/>
</dbReference>
<reference evidence="4" key="1">
    <citation type="submission" date="2012-12" db="EMBL/GenBank/DDBJ databases">
        <authorList>
            <person name="Hellsten U."/>
            <person name="Grimwood J."/>
            <person name="Chapman J.A."/>
            <person name="Shapiro H."/>
            <person name="Aerts A."/>
            <person name="Otillar R.P."/>
            <person name="Terry A.Y."/>
            <person name="Boore J.L."/>
            <person name="Simakov O."/>
            <person name="Marletaz F."/>
            <person name="Cho S.-J."/>
            <person name="Edsinger-Gonzales E."/>
            <person name="Havlak P."/>
            <person name="Kuo D.-H."/>
            <person name="Larsson T."/>
            <person name="Lv J."/>
            <person name="Arendt D."/>
            <person name="Savage R."/>
            <person name="Osoegawa K."/>
            <person name="de Jong P."/>
            <person name="Lindberg D.R."/>
            <person name="Seaver E.C."/>
            <person name="Weisblat D.A."/>
            <person name="Putnam N.H."/>
            <person name="Grigoriev I.V."/>
            <person name="Rokhsar D.S."/>
        </authorList>
    </citation>
    <scope>NUCLEOTIDE SEQUENCE</scope>
    <source>
        <strain evidence="4">I ESC-2004</strain>
    </source>
</reference>
<feature type="transmembrane region" description="Helical" evidence="1">
    <location>
        <begin position="30"/>
        <end position="57"/>
    </location>
</feature>
<dbReference type="EnsemblMetazoa" id="CapteT195565">
    <property type="protein sequence ID" value="CapteP195565"/>
    <property type="gene ID" value="CapteG195565"/>
</dbReference>
<feature type="transmembrane region" description="Helical" evidence="1">
    <location>
        <begin position="274"/>
        <end position="291"/>
    </location>
</feature>
<feature type="transmembrane region" description="Helical" evidence="1">
    <location>
        <begin position="221"/>
        <end position="244"/>
    </location>
</feature>
<reference evidence="2 4" key="2">
    <citation type="journal article" date="2013" name="Nature">
        <title>Insights into bilaterian evolution from three spiralian genomes.</title>
        <authorList>
            <person name="Simakov O."/>
            <person name="Marletaz F."/>
            <person name="Cho S.J."/>
            <person name="Edsinger-Gonzales E."/>
            <person name="Havlak P."/>
            <person name="Hellsten U."/>
            <person name="Kuo D.H."/>
            <person name="Larsson T."/>
            <person name="Lv J."/>
            <person name="Arendt D."/>
            <person name="Savage R."/>
            <person name="Osoegawa K."/>
            <person name="de Jong P."/>
            <person name="Grimwood J."/>
            <person name="Chapman J.A."/>
            <person name="Shapiro H."/>
            <person name="Aerts A."/>
            <person name="Otillar R.P."/>
            <person name="Terry A.Y."/>
            <person name="Boore J.L."/>
            <person name="Grigoriev I.V."/>
            <person name="Lindberg D.R."/>
            <person name="Seaver E.C."/>
            <person name="Weisblat D.A."/>
            <person name="Putnam N.H."/>
            <person name="Rokhsar D.S."/>
        </authorList>
    </citation>
    <scope>NUCLEOTIDE SEQUENCE</scope>
    <source>
        <strain evidence="2 4">I ESC-2004</strain>
    </source>
</reference>
<dbReference type="EMBL" id="AMQN01009457">
    <property type="status" value="NOT_ANNOTATED_CDS"/>
    <property type="molecule type" value="Genomic_DNA"/>
</dbReference>
<gene>
    <name evidence="2" type="ORF">CAPTEDRAFT_195565</name>
</gene>
<dbReference type="HOGENOM" id="CLU_528122_0_0_1"/>
<evidence type="ECO:0000313" key="2">
    <source>
        <dbReference type="EMBL" id="ELU01012.1"/>
    </source>
</evidence>
<keyword evidence="4" id="KW-1185">Reference proteome</keyword>
<dbReference type="PANTHER" id="PTHR46641">
    <property type="entry name" value="FMRFAMIDE RECEPTOR-RELATED"/>
    <property type="match status" value="1"/>
</dbReference>
<name>R7UCP0_CAPTE</name>
<feature type="transmembrane region" description="Helical" evidence="1">
    <location>
        <begin position="163"/>
        <end position="182"/>
    </location>
</feature>
<dbReference type="PANTHER" id="PTHR46641:SF18">
    <property type="entry name" value="G-PROTEIN COUPLED RECEPTORS FAMILY 1 PROFILE DOMAIN-CONTAINING PROTEIN"/>
    <property type="match status" value="1"/>
</dbReference>
<sequence length="516" mass="59345">MDDSTTPQRDVSFYSNSSTSDYWLFHQSFAITYFGIGIPAIACIGFVANVFTFSAHLHPDFRSLSTLFLNANLVTDSVLLLSCCSIIAPKFWLHQFYQNLNYSHFWAALRAAQTTHIVGYPIFLITKCLSQLFTMAIIIEQWLVYARAGKLSKMRSREQGHKMIVLIMNFTIIVHFIVFFKFTRQKVYVWQNTTDPVKIETEEVCLSVIYRSLGYQRYEKYLYFVVFELVPCLVIILFCVLCFIENQRLNREMYKKDADMTNIKLLRTFRSGRSVSTILSICMVVFCLQLTSHITQILSLSDFKPDPLNAQCQLMPSATPFRQGHPQYTIIYVFMNVINAAMKPWVCLTFNNDFRHMLASCCSLREKVFVSKESKRAAMAFDTKRAFFPNDDGYSGSFGGHDDTCSTTSTNYFDAISYSTVGTPMLMHDRDSQRQFDELFEQQEYPVEIELAPMHGSGDYSPRDYPRDYTQETIPVATGTDDGGPLTCSVLRIRSIKKQKTNVEIGCFYIYSVLNI</sequence>
<keyword evidence="1" id="KW-0812">Transmembrane</keyword>
<proteinExistence type="predicted"/>
<feature type="transmembrane region" description="Helical" evidence="1">
    <location>
        <begin position="117"/>
        <end position="143"/>
    </location>
</feature>
<evidence type="ECO:0000313" key="4">
    <source>
        <dbReference type="Proteomes" id="UP000014760"/>
    </source>
</evidence>
<dbReference type="Proteomes" id="UP000014760">
    <property type="component" value="Unassembled WGS sequence"/>
</dbReference>
<protein>
    <recommendedName>
        <fullName evidence="5">G-protein coupled receptors family 1 profile domain-containing protein</fullName>
    </recommendedName>
</protein>
<organism evidence="2">
    <name type="scientific">Capitella teleta</name>
    <name type="common">Polychaete worm</name>
    <dbReference type="NCBI Taxonomy" id="283909"/>
    <lineage>
        <taxon>Eukaryota</taxon>
        <taxon>Metazoa</taxon>
        <taxon>Spiralia</taxon>
        <taxon>Lophotrochozoa</taxon>
        <taxon>Annelida</taxon>
        <taxon>Polychaeta</taxon>
        <taxon>Sedentaria</taxon>
        <taxon>Scolecida</taxon>
        <taxon>Capitellidae</taxon>
        <taxon>Capitella</taxon>
    </lineage>
</organism>
<dbReference type="EMBL" id="KB305458">
    <property type="protein sequence ID" value="ELU01012.1"/>
    <property type="molecule type" value="Genomic_DNA"/>
</dbReference>